<reference evidence="1 2" key="2">
    <citation type="journal article" date="2008" name="Science">
        <title>Environmental genomics reveals a single-species ecosystem deep within Earth.</title>
        <authorList>
            <person name="Chivian D."/>
            <person name="Brodie E.L."/>
            <person name="Alm E.J."/>
            <person name="Culley D.E."/>
            <person name="Dehal P.S."/>
            <person name="Desantis T.Z."/>
            <person name="Gihring T.M."/>
            <person name="Lapidus A."/>
            <person name="Lin L.H."/>
            <person name="Lowry S.R."/>
            <person name="Moser D.P."/>
            <person name="Richardson P.M."/>
            <person name="Southam G."/>
            <person name="Wanger G."/>
            <person name="Pratt L.M."/>
            <person name="Andersen G.L."/>
            <person name="Hazen T.C."/>
            <person name="Brockman F.J."/>
            <person name="Arkin A.P."/>
            <person name="Onstott T.C."/>
        </authorList>
    </citation>
    <scope>NUCLEOTIDE SEQUENCE [LARGE SCALE GENOMIC DNA]</scope>
    <source>
        <strain evidence="1 2">MP104C</strain>
    </source>
</reference>
<accession>B1I2W2</accession>
<dbReference type="STRING" id="477974.Daud_0814"/>
<protein>
    <submittedName>
        <fullName evidence="1">Uncharacterized protein</fullName>
    </submittedName>
</protein>
<reference evidence="2" key="1">
    <citation type="submission" date="2007-10" db="EMBL/GenBank/DDBJ databases">
        <title>Complete sequence of chromosome of Desulforudis audaxviator MP104C.</title>
        <authorList>
            <person name="Copeland A."/>
            <person name="Lucas S."/>
            <person name="Lapidus A."/>
            <person name="Barry K."/>
            <person name="Glavina del Rio T."/>
            <person name="Dalin E."/>
            <person name="Tice H."/>
            <person name="Bruce D."/>
            <person name="Pitluck S."/>
            <person name="Lowry S.R."/>
            <person name="Larimer F."/>
            <person name="Land M.L."/>
            <person name="Hauser L."/>
            <person name="Kyrpides N."/>
            <person name="Ivanova N.N."/>
            <person name="Richardson P."/>
        </authorList>
    </citation>
    <scope>NUCLEOTIDE SEQUENCE [LARGE SCALE GENOMIC DNA]</scope>
    <source>
        <strain evidence="2">MP104C</strain>
    </source>
</reference>
<dbReference type="AlphaFoldDB" id="B1I2W2"/>
<name>B1I2W2_DESAP</name>
<dbReference type="Proteomes" id="UP000008544">
    <property type="component" value="Chromosome"/>
</dbReference>
<dbReference type="EMBL" id="CP000860">
    <property type="protein sequence ID" value="ACA59329.1"/>
    <property type="molecule type" value="Genomic_DNA"/>
</dbReference>
<gene>
    <name evidence="1" type="ordered locus">Daud_0814</name>
</gene>
<dbReference type="RefSeq" id="WP_012301915.1">
    <property type="nucleotide sequence ID" value="NC_010424.1"/>
</dbReference>
<organism evidence="1 2">
    <name type="scientific">Desulforudis audaxviator (strain MP104C)</name>
    <dbReference type="NCBI Taxonomy" id="477974"/>
    <lineage>
        <taxon>Bacteria</taxon>
        <taxon>Bacillati</taxon>
        <taxon>Bacillota</taxon>
        <taxon>Clostridia</taxon>
        <taxon>Thermoanaerobacterales</taxon>
        <taxon>Candidatus Desulforudaceae</taxon>
        <taxon>Candidatus Desulforudis</taxon>
    </lineage>
</organism>
<proteinExistence type="predicted"/>
<evidence type="ECO:0000313" key="1">
    <source>
        <dbReference type="EMBL" id="ACA59329.1"/>
    </source>
</evidence>
<dbReference type="HOGENOM" id="CLU_939159_0_0_9"/>
<dbReference type="KEGG" id="dau:Daud_0814"/>
<dbReference type="OrthoDB" id="1726621at2"/>
<sequence length="296" mass="33934">MGRQKELTDRDKELLSLLARCRVLEIDDVARVYGVKDYHRARVRELNERGYLLRRKGYVEIAQKGLQKVVPGAKVTPVRDDKQRSKLAEFARMHFALKDNWEFVFAGEYKRQIQAVSFARFGAVIARDGVWYAVYLLPSAVRDTNVKKLRQEIGGLPRYGITRAVVFHAGEKAALQFGDNPCGLKSLLLLPYPDGLDILNQRDDIYSFIRSKYPRFSPCGRPFADLEHGGAYISILVDNDLAKQKYLRDYLERVQEMEGRTCVGVCLSNQKEQLAEAFPRLKLVVIPEKLINRRAV</sequence>
<dbReference type="eggNOG" id="ENOG50326X6">
    <property type="taxonomic scope" value="Bacteria"/>
</dbReference>
<evidence type="ECO:0000313" key="2">
    <source>
        <dbReference type="Proteomes" id="UP000008544"/>
    </source>
</evidence>
<keyword evidence="2" id="KW-1185">Reference proteome</keyword>